<evidence type="ECO:0000313" key="2">
    <source>
        <dbReference type="EMBL" id="GIG35453.1"/>
    </source>
</evidence>
<proteinExistence type="predicted"/>
<reference evidence="2" key="1">
    <citation type="submission" date="2021-01" db="EMBL/GenBank/DDBJ databases">
        <title>Whole genome shotgun sequence of Cellulomonas pakistanensis NBRC 110800.</title>
        <authorList>
            <person name="Komaki H."/>
            <person name="Tamura T."/>
        </authorList>
    </citation>
    <scope>NUCLEOTIDE SEQUENCE</scope>
    <source>
        <strain evidence="2">NBRC 110800</strain>
    </source>
</reference>
<dbReference type="EMBL" id="BONO01000004">
    <property type="protein sequence ID" value="GIG35453.1"/>
    <property type="molecule type" value="Genomic_DNA"/>
</dbReference>
<dbReference type="AlphaFoldDB" id="A0A919U1Z1"/>
<gene>
    <name evidence="2" type="ORF">Cpa01nite_08340</name>
</gene>
<dbReference type="Proteomes" id="UP000642125">
    <property type="component" value="Unassembled WGS sequence"/>
</dbReference>
<evidence type="ECO:0000313" key="3">
    <source>
        <dbReference type="Proteomes" id="UP000642125"/>
    </source>
</evidence>
<feature type="chain" id="PRO_5038000543" evidence="1">
    <location>
        <begin position="32"/>
        <end position="361"/>
    </location>
</feature>
<keyword evidence="3" id="KW-1185">Reference proteome</keyword>
<feature type="signal peptide" evidence="1">
    <location>
        <begin position="1"/>
        <end position="31"/>
    </location>
</feature>
<sequence length="361" mass="36111">MTPAARRPVAALALLLAVAAVLALALQPASAARLPVTGASVTTAAAGPCAATGLGAAAGAASGAGTATQVVLSGVPAACRGQVATLRLYAGDGTALAPGDTTVTLAAADSTTVTVPAYAAARVAGVAVTVGTWALPATWAAPAGVPTGPVTPGPGTTFGDLTWTWLSSSGTQMCVTVDVSAASGSAWRVDLHLGQRPFNGLTSGAGFVVSPWWADVRQDRPVDGVVSVGARPGFEVFASRTATVVVCHYGLPAPAYDPALTYAQASGGVTGSGAWACLTTTVRVTGSPQFYAGWRADVDVAPLVAWFAARGLRADLGTLTAQGNYALAAQGGTTYRVTPTAWDTWGVRDDAPRTFQLCVRT</sequence>
<organism evidence="2 3">
    <name type="scientific">Cellulomonas pakistanensis</name>
    <dbReference type="NCBI Taxonomy" id="992287"/>
    <lineage>
        <taxon>Bacteria</taxon>
        <taxon>Bacillati</taxon>
        <taxon>Actinomycetota</taxon>
        <taxon>Actinomycetes</taxon>
        <taxon>Micrococcales</taxon>
        <taxon>Cellulomonadaceae</taxon>
        <taxon>Cellulomonas</taxon>
    </lineage>
</organism>
<protein>
    <submittedName>
        <fullName evidence="2">Uncharacterized protein</fullName>
    </submittedName>
</protein>
<accession>A0A919U1Z1</accession>
<evidence type="ECO:0000256" key="1">
    <source>
        <dbReference type="SAM" id="SignalP"/>
    </source>
</evidence>
<name>A0A919U1Z1_9CELL</name>
<keyword evidence="1" id="KW-0732">Signal</keyword>
<comment type="caution">
    <text evidence="2">The sequence shown here is derived from an EMBL/GenBank/DDBJ whole genome shotgun (WGS) entry which is preliminary data.</text>
</comment>
<dbReference type="RefSeq" id="WP_203667491.1">
    <property type="nucleotide sequence ID" value="NZ_BONO01000004.1"/>
</dbReference>